<keyword evidence="2" id="KW-0813">Transport</keyword>
<dbReference type="Pfam" id="PF03830">
    <property type="entry name" value="PTSIIB_sorb"/>
    <property type="match status" value="1"/>
</dbReference>
<evidence type="ECO:0000256" key="6">
    <source>
        <dbReference type="ARBA" id="ARBA00022683"/>
    </source>
</evidence>
<dbReference type="AlphaFoldDB" id="A0A6F9Y2L4"/>
<evidence type="ECO:0000256" key="7">
    <source>
        <dbReference type="ARBA" id="ARBA00022777"/>
    </source>
</evidence>
<comment type="subcellular location">
    <subcellularLocation>
        <location evidence="1">Cytoplasm</location>
    </subcellularLocation>
</comment>
<dbReference type="GO" id="GO:0009401">
    <property type="term" value="P:phosphoenolpyruvate-dependent sugar phosphotransferase system"/>
    <property type="evidence" value="ECO:0007669"/>
    <property type="project" value="UniProtKB-KW"/>
</dbReference>
<name>A0A6F9Y2L4_9LACO</name>
<dbReference type="PROSITE" id="PS51101">
    <property type="entry name" value="PTS_EIIB_TYPE_4"/>
    <property type="match status" value="1"/>
</dbReference>
<keyword evidence="6" id="KW-0598">Phosphotransferase system</keyword>
<evidence type="ECO:0000256" key="1">
    <source>
        <dbReference type="ARBA" id="ARBA00004496"/>
    </source>
</evidence>
<dbReference type="InterPro" id="IPR036667">
    <property type="entry name" value="PTS_IIB_sorbose-sp_sf"/>
</dbReference>
<protein>
    <submittedName>
        <fullName evidence="8">Mannose/fructose/sorbose-specific PTS system IIB component</fullName>
    </submittedName>
</protein>
<dbReference type="InterPro" id="IPR004720">
    <property type="entry name" value="PTS_IIB_sorbose-sp"/>
</dbReference>
<organism evidence="8">
    <name type="scientific">Ligilactobacillus agilis</name>
    <dbReference type="NCBI Taxonomy" id="1601"/>
    <lineage>
        <taxon>Bacteria</taxon>
        <taxon>Bacillati</taxon>
        <taxon>Bacillota</taxon>
        <taxon>Bacilli</taxon>
        <taxon>Lactobacillales</taxon>
        <taxon>Lactobacillaceae</taxon>
        <taxon>Ligilactobacillus</taxon>
    </lineage>
</organism>
<dbReference type="Gene3D" id="3.40.35.10">
    <property type="entry name" value="Phosphotransferase system, sorbose subfamily IIB component"/>
    <property type="match status" value="1"/>
</dbReference>
<proteinExistence type="predicted"/>
<evidence type="ECO:0000313" key="8">
    <source>
        <dbReference type="EMBL" id="GET11580.1"/>
    </source>
</evidence>
<keyword evidence="3" id="KW-0963">Cytoplasm</keyword>
<evidence type="ECO:0000256" key="3">
    <source>
        <dbReference type="ARBA" id="ARBA00022490"/>
    </source>
</evidence>
<comment type="caution">
    <text evidence="8">The sequence shown here is derived from an EMBL/GenBank/DDBJ whole genome shotgun (WGS) entry which is preliminary data.</text>
</comment>
<dbReference type="GO" id="GO:0008982">
    <property type="term" value="F:protein-N(PI)-phosphohistidine-sugar phosphotransferase activity"/>
    <property type="evidence" value="ECO:0007669"/>
    <property type="project" value="InterPro"/>
</dbReference>
<keyword evidence="7" id="KW-0418">Kinase</keyword>
<keyword evidence="5" id="KW-0808">Transferase</keyword>
<evidence type="ECO:0000256" key="5">
    <source>
        <dbReference type="ARBA" id="ARBA00022679"/>
    </source>
</evidence>
<gene>
    <name evidence="8" type="primary">manX_2</name>
    <name evidence="8" type="ORF">SN811_00800</name>
</gene>
<dbReference type="SUPFAM" id="SSF52728">
    <property type="entry name" value="PTS IIb component"/>
    <property type="match status" value="1"/>
</dbReference>
<sequence>MTMDVRLMRIDSRLLHGQVATNWAKTAKIDRILVVSDNVAKDELRKVIIMQAAPPGTKANVIPLAKMIRIYHDPRFYGLRVMILVENPQDAKRLIQGGIRVKSLNIGSLSFEVGRKMVTDTIAVNQADIDAFTWIHNQGILLETRKVSTDSKRDLWKTLRERNLVE</sequence>
<evidence type="ECO:0000256" key="2">
    <source>
        <dbReference type="ARBA" id="ARBA00022448"/>
    </source>
</evidence>
<evidence type="ECO:0000256" key="4">
    <source>
        <dbReference type="ARBA" id="ARBA00022597"/>
    </source>
</evidence>
<dbReference type="EMBL" id="BLAP01000012">
    <property type="protein sequence ID" value="GET11580.1"/>
    <property type="molecule type" value="Genomic_DNA"/>
</dbReference>
<keyword evidence="4" id="KW-0762">Sugar transport</keyword>
<reference evidence="8" key="1">
    <citation type="submission" date="2019-10" db="EMBL/GenBank/DDBJ databases">
        <title>Lactobacillus agilis SN811 Whole Genome Sequencing Project.</title>
        <authorList>
            <person name="Suzuki S."/>
            <person name="Endo A."/>
            <person name="Maeno S."/>
            <person name="Shiwa Y."/>
            <person name="Matsutani M."/>
            <person name="Kajikawa A."/>
        </authorList>
    </citation>
    <scope>NUCLEOTIDE SEQUENCE</scope>
    <source>
        <strain evidence="8">SN811</strain>
    </source>
</reference>
<dbReference type="GO" id="GO:0005737">
    <property type="term" value="C:cytoplasm"/>
    <property type="evidence" value="ECO:0007669"/>
    <property type="project" value="UniProtKB-SubCell"/>
</dbReference>
<dbReference type="GO" id="GO:0016301">
    <property type="term" value="F:kinase activity"/>
    <property type="evidence" value="ECO:0007669"/>
    <property type="project" value="UniProtKB-KW"/>
</dbReference>
<dbReference type="Proteomes" id="UP000494160">
    <property type="component" value="Unassembled WGS sequence"/>
</dbReference>
<accession>A0A6F9Y2L4</accession>
<dbReference type="CDD" id="cd00001">
    <property type="entry name" value="PTS_IIB_man"/>
    <property type="match status" value="1"/>
</dbReference>